<dbReference type="NCBIfam" id="NF006767">
    <property type="entry name" value="PRK09289.1"/>
    <property type="match status" value="1"/>
</dbReference>
<evidence type="ECO:0000256" key="6">
    <source>
        <dbReference type="ARBA" id="ARBA00022619"/>
    </source>
</evidence>
<comment type="pathway">
    <text evidence="3">Cofactor biosynthesis; riboflavin biosynthesis; riboflavin from 2-hydroxy-3-oxobutyl phosphate and 5-amino-6-(D-ribitylamino)uracil: step 2/2.</text>
</comment>
<dbReference type="InterPro" id="IPR026017">
    <property type="entry name" value="Lumazine-bd_dom"/>
</dbReference>
<dbReference type="PANTHER" id="PTHR21098">
    <property type="entry name" value="RIBOFLAVIN SYNTHASE ALPHA CHAIN"/>
    <property type="match status" value="1"/>
</dbReference>
<dbReference type="GO" id="GO:0005829">
    <property type="term" value="C:cytosol"/>
    <property type="evidence" value="ECO:0007669"/>
    <property type="project" value="TreeGrafter"/>
</dbReference>
<dbReference type="SUPFAM" id="SSF63380">
    <property type="entry name" value="Riboflavin synthase domain-like"/>
    <property type="match status" value="2"/>
</dbReference>
<dbReference type="Pfam" id="PF00677">
    <property type="entry name" value="Lum_binding"/>
    <property type="match status" value="2"/>
</dbReference>
<evidence type="ECO:0000256" key="1">
    <source>
        <dbReference type="ARBA" id="ARBA00000968"/>
    </source>
</evidence>
<evidence type="ECO:0000256" key="7">
    <source>
        <dbReference type="ARBA" id="ARBA00022679"/>
    </source>
</evidence>
<dbReference type="PIRSF" id="PIRSF000498">
    <property type="entry name" value="Riboflavin_syn_A"/>
    <property type="match status" value="1"/>
</dbReference>
<dbReference type="OrthoDB" id="9788537at2"/>
<dbReference type="InterPro" id="IPR023366">
    <property type="entry name" value="ATP_synth_asu-like_sf"/>
</dbReference>
<organism evidence="12 13">
    <name type="scientific">Moritella yayanosii</name>
    <dbReference type="NCBI Taxonomy" id="69539"/>
    <lineage>
        <taxon>Bacteria</taxon>
        <taxon>Pseudomonadati</taxon>
        <taxon>Pseudomonadota</taxon>
        <taxon>Gammaproteobacteria</taxon>
        <taxon>Alteromonadales</taxon>
        <taxon>Moritellaceae</taxon>
        <taxon>Moritella</taxon>
    </lineage>
</organism>
<gene>
    <name evidence="12" type="primary">ribC</name>
    <name evidence="12" type="ORF">MORIYA_0925</name>
</gene>
<dbReference type="EC" id="2.5.1.9" evidence="4 9"/>
<dbReference type="PANTHER" id="PTHR21098:SF0">
    <property type="entry name" value="RIBOFLAVIN SYNTHASE"/>
    <property type="match status" value="1"/>
</dbReference>
<feature type="domain" description="Lumazine-binding" evidence="11">
    <location>
        <begin position="1"/>
        <end position="97"/>
    </location>
</feature>
<reference evidence="13" key="1">
    <citation type="submission" date="2018-05" db="EMBL/GenBank/DDBJ databases">
        <authorList>
            <person name="Cea G.-C."/>
            <person name="William W."/>
        </authorList>
    </citation>
    <scope>NUCLEOTIDE SEQUENCE [LARGE SCALE GENOMIC DNA]</scope>
    <source>
        <strain evidence="13">DB21MT 5</strain>
    </source>
</reference>
<feature type="repeat" description="Lumazine-binding" evidence="10">
    <location>
        <begin position="98"/>
        <end position="194"/>
    </location>
</feature>
<dbReference type="RefSeq" id="WP_112713010.1">
    <property type="nucleotide sequence ID" value="NZ_LS483250.1"/>
</dbReference>
<evidence type="ECO:0000256" key="3">
    <source>
        <dbReference type="ARBA" id="ARBA00004887"/>
    </source>
</evidence>
<dbReference type="NCBIfam" id="TIGR00187">
    <property type="entry name" value="ribE"/>
    <property type="match status" value="1"/>
</dbReference>
<keyword evidence="7 12" id="KW-0808">Transferase</keyword>
<sequence length="201" mass="22167">MFTGIVQRKAKVISIDKKEQLHTLEVTLAKEHQDGLVIGASIANNGTCLTVVKINDHSVYFDVIEETLNVTNLVDLEVGDEVNLERAAKFGDEIGGHLLSGHVHTQAEIVTINRTETNCDICFKIAPEWQKYVLPKGFISIDGISLTLGDVADGQFWVHLIPETLGVTNLGGRKVGQYVNIEIDSQTQAIVDTVERMMLKK</sequence>
<feature type="repeat" description="Lumazine-binding" evidence="10">
    <location>
        <begin position="1"/>
        <end position="97"/>
    </location>
</feature>
<dbReference type="InterPro" id="IPR017938">
    <property type="entry name" value="Riboflavin_synthase-like_b-brl"/>
</dbReference>
<evidence type="ECO:0000256" key="10">
    <source>
        <dbReference type="PROSITE-ProRule" id="PRU00524"/>
    </source>
</evidence>
<keyword evidence="13" id="KW-1185">Reference proteome</keyword>
<evidence type="ECO:0000313" key="12">
    <source>
        <dbReference type="EMBL" id="SQD77403.1"/>
    </source>
</evidence>
<name>A0A330LL24_9GAMM</name>
<comment type="function">
    <text evidence="2">Catalyzes the dismutation of two molecules of 6,7-dimethyl-8-ribityllumazine, resulting in the formation of riboflavin and 5-amino-6-(D-ribitylamino)uracil.</text>
</comment>
<dbReference type="KEGG" id="mya:MORIYA_0925"/>
<evidence type="ECO:0000256" key="4">
    <source>
        <dbReference type="ARBA" id="ARBA00012827"/>
    </source>
</evidence>
<evidence type="ECO:0000256" key="5">
    <source>
        <dbReference type="ARBA" id="ARBA00013950"/>
    </source>
</evidence>
<dbReference type="EMBL" id="LS483250">
    <property type="protein sequence ID" value="SQD77403.1"/>
    <property type="molecule type" value="Genomic_DNA"/>
</dbReference>
<evidence type="ECO:0000259" key="11">
    <source>
        <dbReference type="PROSITE" id="PS51177"/>
    </source>
</evidence>
<dbReference type="CDD" id="cd00402">
    <property type="entry name" value="Riboflavin_synthase_like"/>
    <property type="match status" value="1"/>
</dbReference>
<feature type="domain" description="Lumazine-binding" evidence="11">
    <location>
        <begin position="98"/>
        <end position="194"/>
    </location>
</feature>
<dbReference type="PROSITE" id="PS51177">
    <property type="entry name" value="LUMAZINE_BIND"/>
    <property type="match status" value="2"/>
</dbReference>
<evidence type="ECO:0000256" key="9">
    <source>
        <dbReference type="NCBIfam" id="TIGR00187"/>
    </source>
</evidence>
<dbReference type="NCBIfam" id="NF009566">
    <property type="entry name" value="PRK13020.1"/>
    <property type="match status" value="1"/>
</dbReference>
<dbReference type="GO" id="GO:0009231">
    <property type="term" value="P:riboflavin biosynthetic process"/>
    <property type="evidence" value="ECO:0007669"/>
    <property type="project" value="UniProtKB-KW"/>
</dbReference>
<protein>
    <recommendedName>
        <fullName evidence="5 9">Riboflavin synthase</fullName>
        <ecNumber evidence="4 9">2.5.1.9</ecNumber>
    </recommendedName>
</protein>
<dbReference type="AlphaFoldDB" id="A0A330LL24"/>
<accession>A0A330LL24</accession>
<dbReference type="FunFam" id="2.40.30.20:FF:000003">
    <property type="entry name" value="Riboflavin synthase, alpha subunit"/>
    <property type="match status" value="1"/>
</dbReference>
<dbReference type="GO" id="GO:0004746">
    <property type="term" value="F:riboflavin synthase activity"/>
    <property type="evidence" value="ECO:0007669"/>
    <property type="project" value="UniProtKB-UniRule"/>
</dbReference>
<proteinExistence type="predicted"/>
<keyword evidence="8" id="KW-0677">Repeat</keyword>
<evidence type="ECO:0000256" key="8">
    <source>
        <dbReference type="ARBA" id="ARBA00022737"/>
    </source>
</evidence>
<comment type="catalytic activity">
    <reaction evidence="1">
        <text>2 6,7-dimethyl-8-(1-D-ribityl)lumazine + H(+) = 5-amino-6-(D-ribitylamino)uracil + riboflavin</text>
        <dbReference type="Rhea" id="RHEA:20772"/>
        <dbReference type="ChEBI" id="CHEBI:15378"/>
        <dbReference type="ChEBI" id="CHEBI:15934"/>
        <dbReference type="ChEBI" id="CHEBI:57986"/>
        <dbReference type="ChEBI" id="CHEBI:58201"/>
        <dbReference type="EC" id="2.5.1.9"/>
    </reaction>
</comment>
<dbReference type="Gene3D" id="2.40.30.20">
    <property type="match status" value="2"/>
</dbReference>
<evidence type="ECO:0000313" key="13">
    <source>
        <dbReference type="Proteomes" id="UP000250163"/>
    </source>
</evidence>
<evidence type="ECO:0000256" key="2">
    <source>
        <dbReference type="ARBA" id="ARBA00002803"/>
    </source>
</evidence>
<keyword evidence="6" id="KW-0686">Riboflavin biosynthesis</keyword>
<dbReference type="InterPro" id="IPR001783">
    <property type="entry name" value="Lumazine-bd"/>
</dbReference>
<dbReference type="Proteomes" id="UP000250163">
    <property type="component" value="Chromosome MORIYA"/>
</dbReference>